<reference evidence="2 3" key="1">
    <citation type="submission" date="2014-12" db="EMBL/GenBank/DDBJ databases">
        <title>Draft genome sequences of 29 type strains of Enterococci.</title>
        <authorList>
            <person name="Zhong Z."/>
            <person name="Sun Z."/>
            <person name="Liu W."/>
            <person name="Zhang W."/>
            <person name="Zhang H."/>
        </authorList>
    </citation>
    <scope>NUCLEOTIDE SEQUENCE [LARGE SCALE GENOMIC DNA]</scope>
    <source>
        <strain evidence="2 3">DSM 22801</strain>
    </source>
</reference>
<name>A0AA91GE01_9ENTE</name>
<accession>A0AA91GE01</accession>
<proteinExistence type="predicted"/>
<keyword evidence="1" id="KW-0732">Signal</keyword>
<dbReference type="EMBL" id="JXLC01000001">
    <property type="protein sequence ID" value="OJG93499.1"/>
    <property type="molecule type" value="Genomic_DNA"/>
</dbReference>
<protein>
    <recommendedName>
        <fullName evidence="4">Lipoprotein</fullName>
    </recommendedName>
</protein>
<dbReference type="PROSITE" id="PS51257">
    <property type="entry name" value="PROKAR_LIPOPROTEIN"/>
    <property type="match status" value="1"/>
</dbReference>
<dbReference type="AlphaFoldDB" id="A0AA91GE01"/>
<comment type="caution">
    <text evidence="2">The sequence shown here is derived from an EMBL/GenBank/DDBJ whole genome shotgun (WGS) entry which is preliminary data.</text>
</comment>
<evidence type="ECO:0000313" key="3">
    <source>
        <dbReference type="Proteomes" id="UP000183039"/>
    </source>
</evidence>
<organism evidence="2 3">
    <name type="scientific">Enterococcus silesiacus</name>
    <dbReference type="NCBI Taxonomy" id="332949"/>
    <lineage>
        <taxon>Bacteria</taxon>
        <taxon>Bacillati</taxon>
        <taxon>Bacillota</taxon>
        <taxon>Bacilli</taxon>
        <taxon>Lactobacillales</taxon>
        <taxon>Enterococcaceae</taxon>
        <taxon>Enterococcus</taxon>
    </lineage>
</organism>
<feature type="signal peptide" evidence="1">
    <location>
        <begin position="1"/>
        <end position="22"/>
    </location>
</feature>
<dbReference type="Proteomes" id="UP000183039">
    <property type="component" value="Unassembled WGS sequence"/>
</dbReference>
<sequence length="246" mass="27719">MGMKKKLILLATVTLAVLTACQSGKNTAKTKLAEDEQVFTWWADRSKPFGNLEYLEISEKEATELMANKFELKIPRFFDVAKEIIEDDLVSDAVQREPDIYNVVASGNDLVLSSLIKIKDAKGSYLSYGKIELKYQYMGLQKKVKLLSQEVSIYNLSEDETYHGKDATAVLKQLSSLMKLKDQDKLLTKFTEETKESQNNVGKEISLYRTLDKAYKNNSFGKNLVVTFNGAGGIKIIEAAISDYRL</sequence>
<evidence type="ECO:0000313" key="2">
    <source>
        <dbReference type="EMBL" id="OJG93499.1"/>
    </source>
</evidence>
<feature type="chain" id="PRO_5041741818" description="Lipoprotein" evidence="1">
    <location>
        <begin position="23"/>
        <end position="246"/>
    </location>
</feature>
<evidence type="ECO:0000256" key="1">
    <source>
        <dbReference type="SAM" id="SignalP"/>
    </source>
</evidence>
<evidence type="ECO:0008006" key="4">
    <source>
        <dbReference type="Google" id="ProtNLM"/>
    </source>
</evidence>
<gene>
    <name evidence="2" type="ORF">RV15_GL000101</name>
</gene>